<gene>
    <name evidence="1" type="ORF">N0V91_003266</name>
</gene>
<protein>
    <submittedName>
        <fullName evidence="1">Uncharacterized protein</fullName>
    </submittedName>
</protein>
<comment type="caution">
    <text evidence="1">The sequence shown here is derived from an EMBL/GenBank/DDBJ whole genome shotgun (WGS) entry which is preliminary data.</text>
</comment>
<accession>A0A9W8ZIK3</accession>
<name>A0A9W8ZIK3_9PLEO</name>
<sequence length="230" mass="23409">MLVLLLRLEATDGPAPEARLSLSLATPQIDFAPISVRVDTLVQDYAPVATIFSLPPCTPVTTTAAPALPLITAVTKTVPTYQIVASSIEHGPENLILKQEAEDVATPGATGSITSADITPGYCPSGTAIEQLAGTHASEECTALSLILSGVDTSLIVNGDSNAEAVKHSQTGVVSSCPLVAPETSLSISSETAGSDRSTKLATSLYTGSTHTLSSSTGGGISIVDFLESS</sequence>
<reference evidence="1" key="1">
    <citation type="submission" date="2022-10" db="EMBL/GenBank/DDBJ databases">
        <title>Tapping the CABI collections for fungal endophytes: first genome assemblies for Collariella, Neodidymelliopsis, Ascochyta clinopodiicola, Didymella pomorum, Didymosphaeria variabile, Neocosmospora piperis and Neocucurbitaria cava.</title>
        <authorList>
            <person name="Hill R."/>
        </authorList>
    </citation>
    <scope>NUCLEOTIDE SEQUENCE</scope>
    <source>
        <strain evidence="1">IMI 355091</strain>
    </source>
</reference>
<evidence type="ECO:0000313" key="1">
    <source>
        <dbReference type="EMBL" id="KAJ4408263.1"/>
    </source>
</evidence>
<evidence type="ECO:0000313" key="2">
    <source>
        <dbReference type="Proteomes" id="UP001140510"/>
    </source>
</evidence>
<keyword evidence="2" id="KW-1185">Reference proteome</keyword>
<organism evidence="1 2">
    <name type="scientific">Didymella pomorum</name>
    <dbReference type="NCBI Taxonomy" id="749634"/>
    <lineage>
        <taxon>Eukaryota</taxon>
        <taxon>Fungi</taxon>
        <taxon>Dikarya</taxon>
        <taxon>Ascomycota</taxon>
        <taxon>Pezizomycotina</taxon>
        <taxon>Dothideomycetes</taxon>
        <taxon>Pleosporomycetidae</taxon>
        <taxon>Pleosporales</taxon>
        <taxon>Pleosporineae</taxon>
        <taxon>Didymellaceae</taxon>
        <taxon>Didymella</taxon>
    </lineage>
</organism>
<proteinExistence type="predicted"/>
<dbReference type="AlphaFoldDB" id="A0A9W8ZIK3"/>
<dbReference type="Proteomes" id="UP001140510">
    <property type="component" value="Unassembled WGS sequence"/>
</dbReference>
<dbReference type="EMBL" id="JAPEVA010000016">
    <property type="protein sequence ID" value="KAJ4408263.1"/>
    <property type="molecule type" value="Genomic_DNA"/>
</dbReference>